<dbReference type="RefSeq" id="WP_166578083.1">
    <property type="nucleotide sequence ID" value="NZ_JASHIF010000017.1"/>
</dbReference>
<dbReference type="EMBL" id="JASHIF010000017">
    <property type="protein sequence ID" value="MDI9861079.1"/>
    <property type="molecule type" value="Genomic_DNA"/>
</dbReference>
<protein>
    <submittedName>
        <fullName evidence="2">Phosphatase PAP2 family protein</fullName>
    </submittedName>
</protein>
<gene>
    <name evidence="2" type="ORF">QM524_17815</name>
</gene>
<name>A0ABT6YBY0_9BACT</name>
<organism evidence="2 3">
    <name type="scientific">Flectobacillus roseus</name>
    <dbReference type="NCBI Taxonomy" id="502259"/>
    <lineage>
        <taxon>Bacteria</taxon>
        <taxon>Pseudomonadati</taxon>
        <taxon>Bacteroidota</taxon>
        <taxon>Cytophagia</taxon>
        <taxon>Cytophagales</taxon>
        <taxon>Flectobacillaceae</taxon>
        <taxon>Flectobacillus</taxon>
    </lineage>
</organism>
<dbReference type="PANTHER" id="PTHR34599:SF1">
    <property type="entry name" value="PHOSPHATIDIC ACID PHOSPHATASE TYPE 2_HALOPEROXIDASE DOMAIN-CONTAINING PROTEIN"/>
    <property type="match status" value="1"/>
</dbReference>
<proteinExistence type="predicted"/>
<evidence type="ECO:0000313" key="3">
    <source>
        <dbReference type="Proteomes" id="UP001236507"/>
    </source>
</evidence>
<comment type="caution">
    <text evidence="2">The sequence shown here is derived from an EMBL/GenBank/DDBJ whole genome shotgun (WGS) entry which is preliminary data.</text>
</comment>
<dbReference type="SUPFAM" id="SSF48317">
    <property type="entry name" value="Acid phosphatase/Vanadium-dependent haloperoxidase"/>
    <property type="match status" value="2"/>
</dbReference>
<reference evidence="2 3" key="1">
    <citation type="submission" date="2023-05" db="EMBL/GenBank/DDBJ databases">
        <title>Novel species of genus Flectobacillus isolated from stream in China.</title>
        <authorList>
            <person name="Lu H."/>
        </authorList>
    </citation>
    <scope>NUCLEOTIDE SEQUENCE [LARGE SCALE GENOMIC DNA]</scope>
    <source>
        <strain evidence="2 3">KCTC 42575</strain>
    </source>
</reference>
<dbReference type="InterPro" id="IPR052559">
    <property type="entry name" value="V-haloperoxidase"/>
</dbReference>
<sequence length="523" mass="57891">MKSSFISIKKLFAAVSALVVIWACEKSLDKDGTELETLVPTKVDADAGTWKPYILQTATEVALTAPEDVSSANYQKELQEVKTAMGNISDEQRLAIRYWAGGGILRWNQIMRSLVAKRNLPPAENATGEYPIPNSANPNADPIFPFANPPYASRAYAYVSVAQYDALVAAMAYKQQYKRKAPYQVDASITPVIVSKSTLPSFPSEDAVMAAVSYEFMKRLFPATEDTLFLYKKKEEQKWFKLWAGASTRSDIEAGEKLGKAIATKILARYSSDGMRNAIGVKAQWDSLAKRVEVKGEVAWKSLEDAPRPPMLPFFGNVKPWNMTNPELQQLSVQFPPLSYSSEEFKKQVAEVKEYVTTKATRENIAIVHFWADGAGTYTPPGHWNAIAEKYIVADKQSEFRTARNYALLNTAMMDAAISCWYTKTYYYFPRPSQADPSIKTLTGVPNFPAFSSGHSTFSAAAATVLGYLFPSDAAKFSAMASEASMSRLMGGIHYRMDCEFGLKYGKLVGDKAVARGQQDGVK</sequence>
<dbReference type="CDD" id="cd03398">
    <property type="entry name" value="PAP2_haloperoxidase"/>
    <property type="match status" value="1"/>
</dbReference>
<evidence type="ECO:0000313" key="2">
    <source>
        <dbReference type="EMBL" id="MDI9861079.1"/>
    </source>
</evidence>
<evidence type="ECO:0000259" key="1">
    <source>
        <dbReference type="Pfam" id="PF01569"/>
    </source>
</evidence>
<accession>A0ABT6YBY0</accession>
<dbReference type="InterPro" id="IPR000326">
    <property type="entry name" value="PAP2/HPO"/>
</dbReference>
<dbReference type="Proteomes" id="UP001236507">
    <property type="component" value="Unassembled WGS sequence"/>
</dbReference>
<keyword evidence="3" id="KW-1185">Reference proteome</keyword>
<dbReference type="Pfam" id="PF01569">
    <property type="entry name" value="PAP2"/>
    <property type="match status" value="1"/>
</dbReference>
<dbReference type="Gene3D" id="1.10.606.20">
    <property type="match status" value="1"/>
</dbReference>
<feature type="domain" description="Phosphatidic acid phosphatase type 2/haloperoxidase" evidence="1">
    <location>
        <begin position="409"/>
        <end position="508"/>
    </location>
</feature>
<dbReference type="PANTHER" id="PTHR34599">
    <property type="entry name" value="PEROXIDASE-RELATED"/>
    <property type="match status" value="1"/>
</dbReference>
<dbReference type="InterPro" id="IPR036938">
    <property type="entry name" value="PAP2/HPO_sf"/>
</dbReference>